<dbReference type="SUPFAM" id="SSF52218">
    <property type="entry name" value="Flavoproteins"/>
    <property type="match status" value="1"/>
</dbReference>
<dbReference type="RefSeq" id="WP_395439509.1">
    <property type="nucleotide sequence ID" value="NZ_JBAWKC010000007.1"/>
</dbReference>
<protein>
    <submittedName>
        <fullName evidence="4">Flavodoxin family protein</fullName>
    </submittedName>
</protein>
<evidence type="ECO:0000259" key="3">
    <source>
        <dbReference type="PROSITE" id="PS50902"/>
    </source>
</evidence>
<dbReference type="InterPro" id="IPR005025">
    <property type="entry name" value="FMN_Rdtase-like_dom"/>
</dbReference>
<evidence type="ECO:0000313" key="4">
    <source>
        <dbReference type="EMBL" id="MFH6770292.1"/>
    </source>
</evidence>
<dbReference type="Pfam" id="PF03358">
    <property type="entry name" value="FMN_red"/>
    <property type="match status" value="1"/>
</dbReference>
<dbReference type="Proteomes" id="UP001610104">
    <property type="component" value="Unassembled WGS sequence"/>
</dbReference>
<keyword evidence="5" id="KW-1185">Reference proteome</keyword>
<dbReference type="Gene3D" id="3.40.50.360">
    <property type="match status" value="1"/>
</dbReference>
<feature type="domain" description="Flavodoxin-like" evidence="3">
    <location>
        <begin position="5"/>
        <end position="166"/>
    </location>
</feature>
<proteinExistence type="predicted"/>
<name>A0ABW7MYN4_9FLAO</name>
<dbReference type="InterPro" id="IPR008254">
    <property type="entry name" value="Flavodoxin/NO_synth"/>
</dbReference>
<dbReference type="PANTHER" id="PTHR43278">
    <property type="entry name" value="NAD(P)H-DEPENDENT FMN-CONTAINING OXIDOREDUCTASE YWQN-RELATED"/>
    <property type="match status" value="1"/>
</dbReference>
<dbReference type="PROSITE" id="PS50902">
    <property type="entry name" value="FLAVODOXIN_LIKE"/>
    <property type="match status" value="1"/>
</dbReference>
<evidence type="ECO:0000256" key="2">
    <source>
        <dbReference type="ARBA" id="ARBA00022643"/>
    </source>
</evidence>
<keyword evidence="2" id="KW-0288">FMN</keyword>
<dbReference type="EMBL" id="JBAWKC010000007">
    <property type="protein sequence ID" value="MFH6770292.1"/>
    <property type="molecule type" value="Genomic_DNA"/>
</dbReference>
<gene>
    <name evidence="4" type="ORF">V8G56_16195</name>
</gene>
<sequence length="169" mass="19724">MRRIIVQGSSRNNGNTNKIVQILQKYLECDLIDLSECDIRQYDYENRNKNDDFLTTIKKIVEYDLIIFATPVYWYSMSGTLKTFFDRITDCLKIDKETGRKLRGKNMAAISCGSDSHENEGFFIPFEKSAEYLGMNYFGHIHTWIEEKEPSDSTLDLIKDFSKNLSKCK</sequence>
<evidence type="ECO:0000256" key="1">
    <source>
        <dbReference type="ARBA" id="ARBA00022630"/>
    </source>
</evidence>
<comment type="caution">
    <text evidence="4">The sequence shown here is derived from an EMBL/GenBank/DDBJ whole genome shotgun (WGS) entry which is preliminary data.</text>
</comment>
<dbReference type="InterPro" id="IPR051796">
    <property type="entry name" value="ISF_SsuE-like"/>
</dbReference>
<evidence type="ECO:0000313" key="5">
    <source>
        <dbReference type="Proteomes" id="UP001610104"/>
    </source>
</evidence>
<reference evidence="4 5" key="1">
    <citation type="submission" date="2024-02" db="EMBL/GenBank/DDBJ databases">
        <title>A Gaetbulibacter species isolated from tidal flats and genomic insights of their niches.</title>
        <authorList>
            <person name="Ye Y."/>
        </authorList>
    </citation>
    <scope>NUCLEOTIDE SEQUENCE [LARGE SCALE GENOMIC DNA]</scope>
    <source>
        <strain evidence="4 5">KEM-8</strain>
    </source>
</reference>
<accession>A0ABW7MYN4</accession>
<dbReference type="PANTHER" id="PTHR43278:SF4">
    <property type="entry name" value="NAD(P)H-DEPENDENT FMN-CONTAINING OXIDOREDUCTASE YWQN-RELATED"/>
    <property type="match status" value="1"/>
</dbReference>
<dbReference type="InterPro" id="IPR029039">
    <property type="entry name" value="Flavoprotein-like_sf"/>
</dbReference>
<organism evidence="4 5">
    <name type="scientific">Gaetbulibacter aquiaggeris</name>
    <dbReference type="NCBI Taxonomy" id="1735373"/>
    <lineage>
        <taxon>Bacteria</taxon>
        <taxon>Pseudomonadati</taxon>
        <taxon>Bacteroidota</taxon>
        <taxon>Flavobacteriia</taxon>
        <taxon>Flavobacteriales</taxon>
        <taxon>Flavobacteriaceae</taxon>
        <taxon>Gaetbulibacter</taxon>
    </lineage>
</organism>
<keyword evidence="1" id="KW-0285">Flavoprotein</keyword>